<reference evidence="4" key="1">
    <citation type="journal article" date="2023" name="Mol. Phylogenet. Evol.">
        <title>Genome-scale phylogeny and comparative genomics of the fungal order Sordariales.</title>
        <authorList>
            <person name="Hensen N."/>
            <person name="Bonometti L."/>
            <person name="Westerberg I."/>
            <person name="Brannstrom I.O."/>
            <person name="Guillou S."/>
            <person name="Cros-Aarteil S."/>
            <person name="Calhoun S."/>
            <person name="Haridas S."/>
            <person name="Kuo A."/>
            <person name="Mondo S."/>
            <person name="Pangilinan J."/>
            <person name="Riley R."/>
            <person name="LaButti K."/>
            <person name="Andreopoulos B."/>
            <person name="Lipzen A."/>
            <person name="Chen C."/>
            <person name="Yan M."/>
            <person name="Daum C."/>
            <person name="Ng V."/>
            <person name="Clum A."/>
            <person name="Steindorff A."/>
            <person name="Ohm R.A."/>
            <person name="Martin F."/>
            <person name="Silar P."/>
            <person name="Natvig D.O."/>
            <person name="Lalanne C."/>
            <person name="Gautier V."/>
            <person name="Ament-Velasquez S.L."/>
            <person name="Kruys A."/>
            <person name="Hutchinson M.I."/>
            <person name="Powell A.J."/>
            <person name="Barry K."/>
            <person name="Miller A.N."/>
            <person name="Grigoriev I.V."/>
            <person name="Debuchy R."/>
            <person name="Gladieux P."/>
            <person name="Hiltunen Thoren M."/>
            <person name="Johannesson H."/>
        </authorList>
    </citation>
    <scope>NUCLEOTIDE SEQUENCE</scope>
    <source>
        <strain evidence="4">CBS 990.96</strain>
    </source>
</reference>
<dbReference type="Pfam" id="PF22998">
    <property type="entry name" value="GNAT_LYC1-like"/>
    <property type="match status" value="1"/>
</dbReference>
<dbReference type="InterPro" id="IPR055100">
    <property type="entry name" value="GNAT_LYC1-like"/>
</dbReference>
<dbReference type="InterPro" id="IPR016181">
    <property type="entry name" value="Acyl_CoA_acyltransferase"/>
</dbReference>
<feature type="compositionally biased region" description="Low complexity" evidence="1">
    <location>
        <begin position="176"/>
        <end position="205"/>
    </location>
</feature>
<feature type="region of interest" description="Disordered" evidence="1">
    <location>
        <begin position="164"/>
        <end position="206"/>
    </location>
</feature>
<evidence type="ECO:0000259" key="2">
    <source>
        <dbReference type="Pfam" id="PF13673"/>
    </source>
</evidence>
<dbReference type="InterPro" id="IPR053013">
    <property type="entry name" value="LAT"/>
</dbReference>
<name>A0AAN7BU19_9PEZI</name>
<evidence type="ECO:0000259" key="3">
    <source>
        <dbReference type="Pfam" id="PF22998"/>
    </source>
</evidence>
<dbReference type="AlphaFoldDB" id="A0AAN7BU19"/>
<dbReference type="Proteomes" id="UP001301958">
    <property type="component" value="Unassembled WGS sequence"/>
</dbReference>
<organism evidence="4 5">
    <name type="scientific">Podospora fimiseda</name>
    <dbReference type="NCBI Taxonomy" id="252190"/>
    <lineage>
        <taxon>Eukaryota</taxon>
        <taxon>Fungi</taxon>
        <taxon>Dikarya</taxon>
        <taxon>Ascomycota</taxon>
        <taxon>Pezizomycotina</taxon>
        <taxon>Sordariomycetes</taxon>
        <taxon>Sordariomycetidae</taxon>
        <taxon>Sordariales</taxon>
        <taxon>Podosporaceae</taxon>
        <taxon>Podospora</taxon>
    </lineage>
</organism>
<dbReference type="PANTHER" id="PTHR34815">
    <property type="entry name" value="LYSINE ACETYLTRANSFERASE"/>
    <property type="match status" value="1"/>
</dbReference>
<keyword evidence="5" id="KW-1185">Reference proteome</keyword>
<dbReference type="SUPFAM" id="SSF55729">
    <property type="entry name" value="Acyl-CoA N-acyltransferases (Nat)"/>
    <property type="match status" value="1"/>
</dbReference>
<dbReference type="Pfam" id="PF13673">
    <property type="entry name" value="Acetyltransf_10"/>
    <property type="match status" value="1"/>
</dbReference>
<dbReference type="PANTHER" id="PTHR34815:SF4">
    <property type="entry name" value="N-ACETYLTRANSFERASE DOMAIN-CONTAINING PROTEIN"/>
    <property type="match status" value="1"/>
</dbReference>
<proteinExistence type="predicted"/>
<evidence type="ECO:0000313" key="4">
    <source>
        <dbReference type="EMBL" id="KAK4229545.1"/>
    </source>
</evidence>
<gene>
    <name evidence="4" type="ORF">QBC38DRAFT_472111</name>
</gene>
<protein>
    <submittedName>
        <fullName evidence="4">Lysine acetyltransferase</fullName>
    </submittedName>
</protein>
<accession>A0AAN7BU19</accession>
<dbReference type="GO" id="GO:0016747">
    <property type="term" value="F:acyltransferase activity, transferring groups other than amino-acyl groups"/>
    <property type="evidence" value="ECO:0007669"/>
    <property type="project" value="InterPro"/>
</dbReference>
<dbReference type="InterPro" id="IPR000182">
    <property type="entry name" value="GNAT_dom"/>
</dbReference>
<feature type="domain" description="LYC1 C-terminal" evidence="3">
    <location>
        <begin position="195"/>
        <end position="402"/>
    </location>
</feature>
<evidence type="ECO:0000256" key="1">
    <source>
        <dbReference type="SAM" id="MobiDB-lite"/>
    </source>
</evidence>
<comment type="caution">
    <text evidence="4">The sequence shown here is derived from an EMBL/GenBank/DDBJ whole genome shotgun (WGS) entry which is preliminary data.</text>
</comment>
<evidence type="ECO:0000313" key="5">
    <source>
        <dbReference type="Proteomes" id="UP001301958"/>
    </source>
</evidence>
<dbReference type="Gene3D" id="3.40.630.30">
    <property type="match status" value="1"/>
</dbReference>
<reference evidence="4" key="2">
    <citation type="submission" date="2023-05" db="EMBL/GenBank/DDBJ databases">
        <authorList>
            <consortium name="Lawrence Berkeley National Laboratory"/>
            <person name="Steindorff A."/>
            <person name="Hensen N."/>
            <person name="Bonometti L."/>
            <person name="Westerberg I."/>
            <person name="Brannstrom I.O."/>
            <person name="Guillou S."/>
            <person name="Cros-Aarteil S."/>
            <person name="Calhoun S."/>
            <person name="Haridas S."/>
            <person name="Kuo A."/>
            <person name="Mondo S."/>
            <person name="Pangilinan J."/>
            <person name="Riley R."/>
            <person name="Labutti K."/>
            <person name="Andreopoulos B."/>
            <person name="Lipzen A."/>
            <person name="Chen C."/>
            <person name="Yanf M."/>
            <person name="Daum C."/>
            <person name="Ng V."/>
            <person name="Clum A."/>
            <person name="Ohm R."/>
            <person name="Martin F."/>
            <person name="Silar P."/>
            <person name="Natvig D."/>
            <person name="Lalanne C."/>
            <person name="Gautier V."/>
            <person name="Ament-Velasquez S.L."/>
            <person name="Kruys A."/>
            <person name="Hutchinson M.I."/>
            <person name="Powell A.J."/>
            <person name="Barry K."/>
            <person name="Miller A.N."/>
            <person name="Grigoriev I.V."/>
            <person name="Debuchy R."/>
            <person name="Gladieux P."/>
            <person name="Thoren M.H."/>
            <person name="Johannesson H."/>
        </authorList>
    </citation>
    <scope>NUCLEOTIDE SEQUENCE</scope>
    <source>
        <strain evidence="4">CBS 990.96</strain>
    </source>
</reference>
<dbReference type="EMBL" id="MU865307">
    <property type="protein sequence ID" value="KAK4229545.1"/>
    <property type="molecule type" value="Genomic_DNA"/>
</dbReference>
<feature type="non-terminal residue" evidence="4">
    <location>
        <position position="1"/>
    </location>
</feature>
<feature type="domain" description="N-acetyltransferase" evidence="2">
    <location>
        <begin position="98"/>
        <end position="155"/>
    </location>
</feature>
<sequence>MGLTTDDMVFGPATEEQRRIAVALRGQSWAAPMSLADYIDRENFLSEHELTWGTQCRLWVVYLKGYPRQVIASCETTRKPVLIAAGDGSPPRDGHAYSISNVYTNPTYRRQGMAALLLRRVQDVIDKDSEFSVLYSDSGRNYYHSLGWPAFTSRQANLILLPRSRTPTSPRAGVGQSSEPNSPASSTSASSFSSSPPSNFMPSQPGLTLPLNQANLPRLCEVDEMYLRACFASLAGTRDRKMHVAFLPNKAQIDWQIARSEFDAEKLLGKTNPVKGAITTNGRAWITWAHDWREKRLRVLRISLALEGTSTEWQRVEDARALLEAALAEAREWGFSKVVVWNPDSEVTFGCKSVGNRHADEVKVVFDERINGSLPSLRWRGARLDRPRQQIEWEENQGFCLC</sequence>